<keyword evidence="7 10" id="KW-0460">Magnesium</keyword>
<dbReference type="PANTHER" id="PTHR30040:SF2">
    <property type="entry name" value="FAD:PROTEIN FMN TRANSFERASE"/>
    <property type="match status" value="1"/>
</dbReference>
<reference evidence="12 13" key="1">
    <citation type="submission" date="2020-08" db="EMBL/GenBank/DDBJ databases">
        <title>Cohnella phylogeny.</title>
        <authorList>
            <person name="Dunlap C."/>
        </authorList>
    </citation>
    <scope>NUCLEOTIDE SEQUENCE [LARGE SCALE GENOMIC DNA]</scope>
    <source>
        <strain evidence="12 13">DSM 28246</strain>
    </source>
</reference>
<protein>
    <recommendedName>
        <fullName evidence="2 10">FAD:protein FMN transferase</fullName>
        <ecNumber evidence="1 10">2.7.1.180</ecNumber>
    </recommendedName>
    <alternativeName>
        <fullName evidence="8 10">Flavin transferase</fullName>
    </alternativeName>
</protein>
<dbReference type="GO" id="GO:0046872">
    <property type="term" value="F:metal ion binding"/>
    <property type="evidence" value="ECO:0007669"/>
    <property type="project" value="UniProtKB-UniRule"/>
</dbReference>
<dbReference type="EMBL" id="JACJVP010000042">
    <property type="protein sequence ID" value="MBB6673852.1"/>
    <property type="molecule type" value="Genomic_DNA"/>
</dbReference>
<name>A0A7X0VH75_9BACL</name>
<evidence type="ECO:0000313" key="13">
    <source>
        <dbReference type="Proteomes" id="UP000547209"/>
    </source>
</evidence>
<accession>A0A7X0VH75</accession>
<dbReference type="RefSeq" id="WP_185671716.1">
    <property type="nucleotide sequence ID" value="NZ_JACJVP010000042.1"/>
</dbReference>
<dbReference type="SUPFAM" id="SSF143631">
    <property type="entry name" value="ApbE-like"/>
    <property type="match status" value="1"/>
</dbReference>
<comment type="caution">
    <text evidence="12">The sequence shown here is derived from an EMBL/GenBank/DDBJ whole genome shotgun (WGS) entry which is preliminary data.</text>
</comment>
<dbReference type="GO" id="GO:0016740">
    <property type="term" value="F:transferase activity"/>
    <property type="evidence" value="ECO:0007669"/>
    <property type="project" value="UniProtKB-UniRule"/>
</dbReference>
<dbReference type="Proteomes" id="UP000547209">
    <property type="component" value="Unassembled WGS sequence"/>
</dbReference>
<dbReference type="Pfam" id="PF02424">
    <property type="entry name" value="ApbE"/>
    <property type="match status" value="1"/>
</dbReference>
<evidence type="ECO:0000256" key="1">
    <source>
        <dbReference type="ARBA" id="ARBA00011955"/>
    </source>
</evidence>
<dbReference type="PIRSF" id="PIRSF006268">
    <property type="entry name" value="ApbE"/>
    <property type="match status" value="1"/>
</dbReference>
<evidence type="ECO:0000256" key="4">
    <source>
        <dbReference type="ARBA" id="ARBA00022679"/>
    </source>
</evidence>
<comment type="cofactor">
    <cofactor evidence="11">
        <name>Mg(2+)</name>
        <dbReference type="ChEBI" id="CHEBI:18420"/>
    </cofactor>
    <cofactor evidence="11">
        <name>Mn(2+)</name>
        <dbReference type="ChEBI" id="CHEBI:29035"/>
    </cofactor>
    <text evidence="11">Magnesium. Can also use manganese.</text>
</comment>
<organism evidence="12 13">
    <name type="scientific">Cohnella nanjingensis</name>
    <dbReference type="NCBI Taxonomy" id="1387779"/>
    <lineage>
        <taxon>Bacteria</taxon>
        <taxon>Bacillati</taxon>
        <taxon>Bacillota</taxon>
        <taxon>Bacilli</taxon>
        <taxon>Bacillales</taxon>
        <taxon>Paenibacillaceae</taxon>
        <taxon>Cohnella</taxon>
    </lineage>
</organism>
<evidence type="ECO:0000256" key="8">
    <source>
        <dbReference type="ARBA" id="ARBA00031306"/>
    </source>
</evidence>
<dbReference type="InterPro" id="IPR024932">
    <property type="entry name" value="ApbE"/>
</dbReference>
<evidence type="ECO:0000256" key="7">
    <source>
        <dbReference type="ARBA" id="ARBA00022842"/>
    </source>
</evidence>
<comment type="similarity">
    <text evidence="10">Belongs to the ApbE family.</text>
</comment>
<keyword evidence="3 10" id="KW-0285">Flavoprotein</keyword>
<dbReference type="Gene3D" id="3.10.520.10">
    <property type="entry name" value="ApbE-like domains"/>
    <property type="match status" value="1"/>
</dbReference>
<evidence type="ECO:0000256" key="3">
    <source>
        <dbReference type="ARBA" id="ARBA00022630"/>
    </source>
</evidence>
<evidence type="ECO:0000256" key="11">
    <source>
        <dbReference type="PIRSR" id="PIRSR006268-2"/>
    </source>
</evidence>
<proteinExistence type="inferred from homology"/>
<evidence type="ECO:0000256" key="6">
    <source>
        <dbReference type="ARBA" id="ARBA00022827"/>
    </source>
</evidence>
<dbReference type="PANTHER" id="PTHR30040">
    <property type="entry name" value="THIAMINE BIOSYNTHESIS LIPOPROTEIN APBE"/>
    <property type="match status" value="1"/>
</dbReference>
<keyword evidence="4 10" id="KW-0808">Transferase</keyword>
<evidence type="ECO:0000256" key="2">
    <source>
        <dbReference type="ARBA" id="ARBA00016337"/>
    </source>
</evidence>
<sequence length="325" mass="34291">MAAADRSRHTFEAMNTTIATAGLGASGRELAEAWFADAERNLSRFRPDSELSALNRSAGAAFRPSPPLRQVLLKAHRYHLETDGVFNPFLGAVLSGYGYAESFERLADRPAAPYRPRRAETGVGTAPPVSMTLADLEAPDGGVSLSPGVAIDLGGIAKGWSAARLAARLQAEGVPTGAVDAGGDMALWGAPPNGWEIGIAHPYDAEADLVALRLPFAAGIATSSAAKRRWRDAGGRELHHLLDPSTLTPARSDLLQATVFAPDATAAEVYAKCLLILGSRKGIPWLKRKRPDCAYIAVGRDLSVLADPAVSACVIEGRVSYATLE</sequence>
<keyword evidence="6 10" id="KW-0274">FAD</keyword>
<dbReference type="EC" id="2.7.1.180" evidence="1 10"/>
<dbReference type="InterPro" id="IPR003374">
    <property type="entry name" value="ApbE-like_sf"/>
</dbReference>
<keyword evidence="5 10" id="KW-0479">Metal-binding</keyword>
<dbReference type="AlphaFoldDB" id="A0A7X0VH75"/>
<gene>
    <name evidence="12" type="ORF">H7C19_24520</name>
</gene>
<feature type="binding site" evidence="11">
    <location>
        <position position="155"/>
    </location>
    <ligand>
        <name>Mg(2+)</name>
        <dbReference type="ChEBI" id="CHEBI:18420"/>
    </ligand>
</feature>
<comment type="catalytic activity">
    <reaction evidence="9 10">
        <text>L-threonyl-[protein] + FAD = FMN-L-threonyl-[protein] + AMP + H(+)</text>
        <dbReference type="Rhea" id="RHEA:36847"/>
        <dbReference type="Rhea" id="RHEA-COMP:11060"/>
        <dbReference type="Rhea" id="RHEA-COMP:11061"/>
        <dbReference type="ChEBI" id="CHEBI:15378"/>
        <dbReference type="ChEBI" id="CHEBI:30013"/>
        <dbReference type="ChEBI" id="CHEBI:57692"/>
        <dbReference type="ChEBI" id="CHEBI:74257"/>
        <dbReference type="ChEBI" id="CHEBI:456215"/>
        <dbReference type="EC" id="2.7.1.180"/>
    </reaction>
</comment>
<evidence type="ECO:0000256" key="5">
    <source>
        <dbReference type="ARBA" id="ARBA00022723"/>
    </source>
</evidence>
<evidence type="ECO:0000313" key="12">
    <source>
        <dbReference type="EMBL" id="MBB6673852.1"/>
    </source>
</evidence>
<evidence type="ECO:0000256" key="10">
    <source>
        <dbReference type="PIRNR" id="PIRNR006268"/>
    </source>
</evidence>
<keyword evidence="13" id="KW-1185">Reference proteome</keyword>
<evidence type="ECO:0000256" key="9">
    <source>
        <dbReference type="ARBA" id="ARBA00048540"/>
    </source>
</evidence>